<keyword evidence="3" id="KW-1185">Reference proteome</keyword>
<evidence type="ECO:0000313" key="2">
    <source>
        <dbReference type="EMBL" id="AFK05224.1"/>
    </source>
</evidence>
<dbReference type="Proteomes" id="UP000002875">
    <property type="component" value="Chromosome"/>
</dbReference>
<gene>
    <name evidence="2" type="ordered locus">Emtol_4099</name>
</gene>
<name>A0ABM5N6Q0_EMTOG</name>
<dbReference type="InterPro" id="IPR024467">
    <property type="entry name" value="Xre/MbcA/ParS-like_toxin-bd"/>
</dbReference>
<dbReference type="EMBL" id="CP002961">
    <property type="protein sequence ID" value="AFK05224.1"/>
    <property type="molecule type" value="Genomic_DNA"/>
</dbReference>
<feature type="domain" description="Antitoxin Xre/MbcA/ParS-like toxin-binding" evidence="1">
    <location>
        <begin position="81"/>
        <end position="128"/>
    </location>
</feature>
<reference evidence="2 3" key="1">
    <citation type="submission" date="2011-07" db="EMBL/GenBank/DDBJ databases">
        <title>The complete genome of chromosome of Emticicia oligotrophica DSM 17448.</title>
        <authorList>
            <consortium name="US DOE Joint Genome Institute (JGI-PGF)"/>
            <person name="Lucas S."/>
            <person name="Han J."/>
            <person name="Lapidus A."/>
            <person name="Bruce D."/>
            <person name="Goodwin L."/>
            <person name="Pitluck S."/>
            <person name="Peters L."/>
            <person name="Kyrpides N."/>
            <person name="Mavromatis K."/>
            <person name="Ivanova N."/>
            <person name="Ovchinnikova G."/>
            <person name="Teshima H."/>
            <person name="Detter J.C."/>
            <person name="Tapia R."/>
            <person name="Han C."/>
            <person name="Land M."/>
            <person name="Hauser L."/>
            <person name="Markowitz V."/>
            <person name="Cheng J.-F."/>
            <person name="Hugenholtz P."/>
            <person name="Woyke T."/>
            <person name="Wu D."/>
            <person name="Tindall B."/>
            <person name="Pomrenke H."/>
            <person name="Brambilla E."/>
            <person name="Klenk H.-P."/>
            <person name="Eisen J.A."/>
        </authorList>
    </citation>
    <scope>NUCLEOTIDE SEQUENCE [LARGE SCALE GENOMIC DNA]</scope>
    <source>
        <strain evidence="2 3">DSM 17448</strain>
    </source>
</reference>
<dbReference type="Pfam" id="PF09722">
    <property type="entry name" value="Xre_MbcA_ParS_C"/>
    <property type="match status" value="1"/>
</dbReference>
<proteinExistence type="predicted"/>
<evidence type="ECO:0000259" key="1">
    <source>
        <dbReference type="Pfam" id="PF09722"/>
    </source>
</evidence>
<protein>
    <recommendedName>
        <fullName evidence="1">Antitoxin Xre/MbcA/ParS-like toxin-binding domain-containing protein</fullName>
    </recommendedName>
</protein>
<dbReference type="InterPro" id="IPR011979">
    <property type="entry name" value="Antitox_Xre"/>
</dbReference>
<sequence>MTVAKNRPSNYTLVIQALEGIDARKMQELMVFTHHDKNFFAEILHISPKTIDRYIKEDKKFNPSESEKILKLEQVYEWGKEVFGDIDTFNEWIEVPAYGLADRIPKTLMQTHGGLALVEEELIRIAYGALA</sequence>
<organism evidence="2 3">
    <name type="scientific">Emticicia oligotrophica (strain DSM 17448 / CIP 109782 / MTCC 6937 / GPTSA100-15)</name>
    <dbReference type="NCBI Taxonomy" id="929562"/>
    <lineage>
        <taxon>Bacteria</taxon>
        <taxon>Pseudomonadati</taxon>
        <taxon>Bacteroidota</taxon>
        <taxon>Cytophagia</taxon>
        <taxon>Cytophagales</taxon>
        <taxon>Leadbetterellaceae</taxon>
        <taxon>Emticicia</taxon>
    </lineage>
</organism>
<dbReference type="RefSeq" id="WP_015030912.1">
    <property type="nucleotide sequence ID" value="NC_018748.1"/>
</dbReference>
<evidence type="ECO:0000313" key="3">
    <source>
        <dbReference type="Proteomes" id="UP000002875"/>
    </source>
</evidence>
<dbReference type="NCBIfam" id="TIGR02293">
    <property type="entry name" value="TAS_TIGR02293"/>
    <property type="match status" value="1"/>
</dbReference>
<accession>A0ABM5N6Q0</accession>